<dbReference type="InterPro" id="IPR036770">
    <property type="entry name" value="Ankyrin_rpt-contain_sf"/>
</dbReference>
<evidence type="ECO:0000313" key="2">
    <source>
        <dbReference type="EMBL" id="CAG2192468.1"/>
    </source>
</evidence>
<reference evidence="2" key="1">
    <citation type="submission" date="2021-03" db="EMBL/GenBank/DDBJ databases">
        <authorList>
            <person name="Bekaert M."/>
        </authorList>
    </citation>
    <scope>NUCLEOTIDE SEQUENCE</scope>
</reference>
<sequence length="173" mass="19660">MLCTISLVKQTVEIQKPNWVNFVSPNKFKGDVSNLIDVTAQGNYCLVEEMLKNGVDINFSEQSKRTALHYACILKNPHDRDRIIRLLVKYGADLNCRSITREKPLNALLNSMTHDIGKHGTVKYDQDCFKEEVDLSLLNLFICGGSDLCPIKKLKKRHAEFVEKNAIPNGQRI</sequence>
<keyword evidence="1" id="KW-0040">ANK repeat</keyword>
<dbReference type="InterPro" id="IPR002110">
    <property type="entry name" value="Ankyrin_rpt"/>
</dbReference>
<dbReference type="AlphaFoldDB" id="A0A8S3QBP7"/>
<gene>
    <name evidence="2" type="ORF">MEDL_7625</name>
</gene>
<dbReference type="OrthoDB" id="10258888at2759"/>
<dbReference type="Proteomes" id="UP000683360">
    <property type="component" value="Unassembled WGS sequence"/>
</dbReference>
<comment type="caution">
    <text evidence="2">The sequence shown here is derived from an EMBL/GenBank/DDBJ whole genome shotgun (WGS) entry which is preliminary data.</text>
</comment>
<feature type="repeat" description="ANK" evidence="1">
    <location>
        <begin position="63"/>
        <end position="99"/>
    </location>
</feature>
<proteinExistence type="predicted"/>
<keyword evidence="3" id="KW-1185">Reference proteome</keyword>
<dbReference type="SUPFAM" id="SSF48403">
    <property type="entry name" value="Ankyrin repeat"/>
    <property type="match status" value="1"/>
</dbReference>
<evidence type="ECO:0000256" key="1">
    <source>
        <dbReference type="PROSITE-ProRule" id="PRU00023"/>
    </source>
</evidence>
<dbReference type="PROSITE" id="PS50297">
    <property type="entry name" value="ANK_REP_REGION"/>
    <property type="match status" value="1"/>
</dbReference>
<name>A0A8S3QBP7_MYTED</name>
<protein>
    <submittedName>
        <fullName evidence="2">GABPB</fullName>
    </submittedName>
</protein>
<dbReference type="SMART" id="SM00248">
    <property type="entry name" value="ANK"/>
    <property type="match status" value="2"/>
</dbReference>
<dbReference type="Pfam" id="PF12796">
    <property type="entry name" value="Ank_2"/>
    <property type="match status" value="1"/>
</dbReference>
<dbReference type="EMBL" id="CAJPWZ010000395">
    <property type="protein sequence ID" value="CAG2192468.1"/>
    <property type="molecule type" value="Genomic_DNA"/>
</dbReference>
<accession>A0A8S3QBP7</accession>
<evidence type="ECO:0000313" key="3">
    <source>
        <dbReference type="Proteomes" id="UP000683360"/>
    </source>
</evidence>
<dbReference type="Gene3D" id="1.25.40.20">
    <property type="entry name" value="Ankyrin repeat-containing domain"/>
    <property type="match status" value="1"/>
</dbReference>
<organism evidence="2 3">
    <name type="scientific">Mytilus edulis</name>
    <name type="common">Blue mussel</name>
    <dbReference type="NCBI Taxonomy" id="6550"/>
    <lineage>
        <taxon>Eukaryota</taxon>
        <taxon>Metazoa</taxon>
        <taxon>Spiralia</taxon>
        <taxon>Lophotrochozoa</taxon>
        <taxon>Mollusca</taxon>
        <taxon>Bivalvia</taxon>
        <taxon>Autobranchia</taxon>
        <taxon>Pteriomorphia</taxon>
        <taxon>Mytilida</taxon>
        <taxon>Mytiloidea</taxon>
        <taxon>Mytilidae</taxon>
        <taxon>Mytilinae</taxon>
        <taxon>Mytilus</taxon>
    </lineage>
</organism>
<dbReference type="PROSITE" id="PS50088">
    <property type="entry name" value="ANK_REPEAT"/>
    <property type="match status" value="1"/>
</dbReference>